<evidence type="ECO:0000256" key="1">
    <source>
        <dbReference type="SAM" id="MobiDB-lite"/>
    </source>
</evidence>
<feature type="non-terminal residue" evidence="2">
    <location>
        <position position="56"/>
    </location>
</feature>
<accession>A0A1V6Q173</accession>
<evidence type="ECO:0000313" key="3">
    <source>
        <dbReference type="Proteomes" id="UP000191612"/>
    </source>
</evidence>
<dbReference type="EMBL" id="MDYO01000163">
    <property type="protein sequence ID" value="OQD82991.1"/>
    <property type="molecule type" value="Genomic_DNA"/>
</dbReference>
<evidence type="ECO:0000313" key="2">
    <source>
        <dbReference type="EMBL" id="OQD82991.1"/>
    </source>
</evidence>
<name>A0A1V6Q173_9EURO</name>
<keyword evidence="3" id="KW-1185">Reference proteome</keyword>
<dbReference type="AlphaFoldDB" id="A0A1V6Q173"/>
<organism evidence="2 3">
    <name type="scientific">Penicillium solitum</name>
    <dbReference type="NCBI Taxonomy" id="60172"/>
    <lineage>
        <taxon>Eukaryota</taxon>
        <taxon>Fungi</taxon>
        <taxon>Dikarya</taxon>
        <taxon>Ascomycota</taxon>
        <taxon>Pezizomycotina</taxon>
        <taxon>Eurotiomycetes</taxon>
        <taxon>Eurotiomycetidae</taxon>
        <taxon>Eurotiales</taxon>
        <taxon>Aspergillaceae</taxon>
        <taxon>Penicillium</taxon>
    </lineage>
</organism>
<comment type="caution">
    <text evidence="2">The sequence shown here is derived from an EMBL/GenBank/DDBJ whole genome shotgun (WGS) entry which is preliminary data.</text>
</comment>
<sequence>QNHTTMHEGAVSFRTVPAFVAGRCLVATQLPNNRAERHARPGGTIGGGAVWSPVHN</sequence>
<feature type="non-terminal residue" evidence="2">
    <location>
        <position position="1"/>
    </location>
</feature>
<reference evidence="3" key="1">
    <citation type="journal article" date="2017" name="Nat. Microbiol.">
        <title>Global analysis of biosynthetic gene clusters reveals vast potential of secondary metabolite production in Penicillium species.</title>
        <authorList>
            <person name="Nielsen J.C."/>
            <person name="Grijseels S."/>
            <person name="Prigent S."/>
            <person name="Ji B."/>
            <person name="Dainat J."/>
            <person name="Nielsen K.F."/>
            <person name="Frisvad J.C."/>
            <person name="Workman M."/>
            <person name="Nielsen J."/>
        </authorList>
    </citation>
    <scope>NUCLEOTIDE SEQUENCE [LARGE SCALE GENOMIC DNA]</scope>
    <source>
        <strain evidence="3">IBT 29525</strain>
    </source>
</reference>
<gene>
    <name evidence="2" type="ORF">PENSOL_c164G02820</name>
</gene>
<dbReference type="Proteomes" id="UP000191612">
    <property type="component" value="Unassembled WGS sequence"/>
</dbReference>
<protein>
    <submittedName>
        <fullName evidence="2">Uncharacterized protein</fullName>
    </submittedName>
</protein>
<proteinExistence type="predicted"/>
<feature type="region of interest" description="Disordered" evidence="1">
    <location>
        <begin position="35"/>
        <end position="56"/>
    </location>
</feature>